<keyword evidence="2" id="KW-1185">Reference proteome</keyword>
<comment type="caution">
    <text evidence="1">The sequence shown here is derived from an EMBL/GenBank/DDBJ whole genome shotgun (WGS) entry which is preliminary data.</text>
</comment>
<protein>
    <submittedName>
        <fullName evidence="1">Uncharacterized protein</fullName>
    </submittedName>
</protein>
<dbReference type="Proteomes" id="UP000541444">
    <property type="component" value="Unassembled WGS sequence"/>
</dbReference>
<evidence type="ECO:0000313" key="1">
    <source>
        <dbReference type="EMBL" id="KAF6161733.1"/>
    </source>
</evidence>
<accession>A0A7J7N3M4</accession>
<evidence type="ECO:0000313" key="2">
    <source>
        <dbReference type="Proteomes" id="UP000541444"/>
    </source>
</evidence>
<proteinExistence type="predicted"/>
<dbReference type="EMBL" id="JACGCM010001099">
    <property type="protein sequence ID" value="KAF6161733.1"/>
    <property type="molecule type" value="Genomic_DNA"/>
</dbReference>
<name>A0A7J7N3M4_9MAGN</name>
<reference evidence="1 2" key="1">
    <citation type="journal article" date="2020" name="IScience">
        <title>Genome Sequencing of the Endangered Kingdonia uniflora (Circaeasteraceae, Ranunculales) Reveals Potential Mechanisms of Evolutionary Specialization.</title>
        <authorList>
            <person name="Sun Y."/>
            <person name="Deng T."/>
            <person name="Zhang A."/>
            <person name="Moore M.J."/>
            <person name="Landis J.B."/>
            <person name="Lin N."/>
            <person name="Zhang H."/>
            <person name="Zhang X."/>
            <person name="Huang J."/>
            <person name="Zhang X."/>
            <person name="Sun H."/>
            <person name="Wang H."/>
        </authorList>
    </citation>
    <scope>NUCLEOTIDE SEQUENCE [LARGE SCALE GENOMIC DNA]</scope>
    <source>
        <strain evidence="1">TB1705</strain>
        <tissue evidence="1">Leaf</tissue>
    </source>
</reference>
<sequence length="139" mass="15599">MKADIKLKRVHDVQCALVFTDQPGPLDTMEKNTSLEAELRQKSGLEDCNQSLSLELNKKCKKSESLKAANALLMEQIDLHFPPAIPISLPTLILRKKLVNAEQRMKSLKVNNSEWEVWHQALKKALASEGYGRHGGPNL</sequence>
<gene>
    <name evidence="1" type="ORF">GIB67_009102</name>
</gene>
<organism evidence="1 2">
    <name type="scientific">Kingdonia uniflora</name>
    <dbReference type="NCBI Taxonomy" id="39325"/>
    <lineage>
        <taxon>Eukaryota</taxon>
        <taxon>Viridiplantae</taxon>
        <taxon>Streptophyta</taxon>
        <taxon>Embryophyta</taxon>
        <taxon>Tracheophyta</taxon>
        <taxon>Spermatophyta</taxon>
        <taxon>Magnoliopsida</taxon>
        <taxon>Ranunculales</taxon>
        <taxon>Circaeasteraceae</taxon>
        <taxon>Kingdonia</taxon>
    </lineage>
</organism>
<dbReference type="AlphaFoldDB" id="A0A7J7N3M4"/>